<proteinExistence type="inferred from homology"/>
<evidence type="ECO:0000256" key="5">
    <source>
        <dbReference type="ARBA" id="ARBA00022630"/>
    </source>
</evidence>
<comment type="pathway">
    <text evidence="3 8">Carbohydrate metabolism; tricarboxylic acid cycle; oxaloacetate from (S)-malate (quinone route): step 1/1.</text>
</comment>
<dbReference type="NCBIfam" id="NF003604">
    <property type="entry name" value="PRK05257.1-3"/>
    <property type="match status" value="1"/>
</dbReference>
<evidence type="ECO:0000313" key="9">
    <source>
        <dbReference type="EMBL" id="GGJ55263.1"/>
    </source>
</evidence>
<keyword evidence="6 8" id="KW-0274">FAD</keyword>
<comment type="catalytic activity">
    <reaction evidence="1 8">
        <text>(S)-malate + a quinone = a quinol + oxaloacetate</text>
        <dbReference type="Rhea" id="RHEA:46012"/>
        <dbReference type="ChEBI" id="CHEBI:15589"/>
        <dbReference type="ChEBI" id="CHEBI:16452"/>
        <dbReference type="ChEBI" id="CHEBI:24646"/>
        <dbReference type="ChEBI" id="CHEBI:132124"/>
        <dbReference type="EC" id="1.1.5.4"/>
    </reaction>
</comment>
<sequence>MSKNYTKTDVMLIGAGIMSATLGSLLKELVPEWNIRVFEKLERAGEESSNVWNNAGTGHAALCELNYTHEKPDGSIDMTKAIKVNEQFQVSKQFWSYLVNSNLIRNPKDFIMPLPHMSFVQGQKNIEFLRKRYKTMSDHPLFQDMEFSDDPEQLKKWIPLMMKDRVTDQPIAATKIDSGTDVNFGEITRKMFDHLEHQDVEVNYKHTVEDIQRLSNGSWEVKVHDIENGKIEYHTTDFLFIGGGGGSLHLLQKTGIPESKHIGGFPVSGLFMVCNNQEVIAKHHAKVYGKAKVGAPPMSMPHLDTRFIDHEKSLLFGPFAGFSPKFLKKGSILDLLTSVKTDNLVTMSAAGVKNASLTKYLCEQVISSKEKRMEELRAFIPDAKSEDWGLVVAGQRVQVIKDTENGGKGTLQFGTEVVSSADGSVAALLGASPGASTAAHVMLKVIEKCFPQHVKDWEPKIKEMIPSYGVSLAENPELLQEIHTSTAQILGLSAKEKVHS</sequence>
<keyword evidence="4 8" id="KW-0816">Tricarboxylic acid cycle</keyword>
<evidence type="ECO:0000256" key="8">
    <source>
        <dbReference type="HAMAP-Rule" id="MF_00212"/>
    </source>
</evidence>
<dbReference type="NCBIfam" id="NF003603">
    <property type="entry name" value="PRK05257.1-1"/>
    <property type="match status" value="1"/>
</dbReference>
<dbReference type="NCBIfam" id="NF003605">
    <property type="entry name" value="PRK05257.1-4"/>
    <property type="match status" value="1"/>
</dbReference>
<evidence type="ECO:0000256" key="2">
    <source>
        <dbReference type="ARBA" id="ARBA00001974"/>
    </source>
</evidence>
<dbReference type="EC" id="1.1.5.4" evidence="8"/>
<accession>A0ABQ2DJ02</accession>
<dbReference type="Proteomes" id="UP000634435">
    <property type="component" value="Unassembled WGS sequence"/>
</dbReference>
<dbReference type="PANTHER" id="PTHR43104">
    <property type="entry name" value="L-2-HYDROXYGLUTARATE DEHYDROGENASE, MITOCHONDRIAL"/>
    <property type="match status" value="1"/>
</dbReference>
<comment type="similarity">
    <text evidence="8">Belongs to the MQO family.</text>
</comment>
<dbReference type="NCBIfam" id="NF003611">
    <property type="entry name" value="PRK05257.3-2"/>
    <property type="match status" value="1"/>
</dbReference>
<dbReference type="HAMAP" id="MF_00212">
    <property type="entry name" value="MQO"/>
    <property type="match status" value="1"/>
</dbReference>
<name>A0ABQ2DJ02_9BACI</name>
<dbReference type="NCBIfam" id="NF003606">
    <property type="entry name" value="PRK05257.2-1"/>
    <property type="match status" value="1"/>
</dbReference>
<dbReference type="NCBIfam" id="TIGR01320">
    <property type="entry name" value="mal_quin_oxido"/>
    <property type="match status" value="1"/>
</dbReference>
<evidence type="ECO:0000256" key="6">
    <source>
        <dbReference type="ARBA" id="ARBA00022827"/>
    </source>
</evidence>
<dbReference type="InterPro" id="IPR006231">
    <property type="entry name" value="MQO"/>
</dbReference>
<evidence type="ECO:0000256" key="4">
    <source>
        <dbReference type="ARBA" id="ARBA00022532"/>
    </source>
</evidence>
<evidence type="ECO:0000256" key="7">
    <source>
        <dbReference type="ARBA" id="ARBA00023002"/>
    </source>
</evidence>
<dbReference type="Pfam" id="PF06039">
    <property type="entry name" value="Mqo"/>
    <property type="match status" value="1"/>
</dbReference>
<keyword evidence="10" id="KW-1185">Reference proteome</keyword>
<dbReference type="RefSeq" id="WP_188942724.1">
    <property type="nucleotide sequence ID" value="NZ_BMPN01000002.1"/>
</dbReference>
<keyword evidence="5 8" id="KW-0285">Flavoprotein</keyword>
<reference evidence="10" key="1">
    <citation type="journal article" date="2019" name="Int. J. Syst. Evol. Microbiol.">
        <title>The Global Catalogue of Microorganisms (GCM) 10K type strain sequencing project: providing services to taxonomists for standard genome sequencing and annotation.</title>
        <authorList>
            <consortium name="The Broad Institute Genomics Platform"/>
            <consortium name="The Broad Institute Genome Sequencing Center for Infectious Disease"/>
            <person name="Wu L."/>
            <person name="Ma J."/>
        </authorList>
    </citation>
    <scope>NUCLEOTIDE SEQUENCE [LARGE SCALE GENOMIC DNA]</scope>
    <source>
        <strain evidence="10">JCM 30071</strain>
    </source>
</reference>
<gene>
    <name evidence="8 9" type="primary">mqo</name>
    <name evidence="9" type="ORF">GCM10007111_16960</name>
</gene>
<evidence type="ECO:0000313" key="10">
    <source>
        <dbReference type="Proteomes" id="UP000634435"/>
    </source>
</evidence>
<dbReference type="EMBL" id="BMPN01000002">
    <property type="protein sequence ID" value="GGJ55263.1"/>
    <property type="molecule type" value="Genomic_DNA"/>
</dbReference>
<organism evidence="9 10">
    <name type="scientific">Virgibacillus kapii</name>
    <dbReference type="NCBI Taxonomy" id="1638645"/>
    <lineage>
        <taxon>Bacteria</taxon>
        <taxon>Bacillati</taxon>
        <taxon>Bacillota</taxon>
        <taxon>Bacilli</taxon>
        <taxon>Bacillales</taxon>
        <taxon>Bacillaceae</taxon>
        <taxon>Virgibacillus</taxon>
    </lineage>
</organism>
<dbReference type="InterPro" id="IPR036188">
    <property type="entry name" value="FAD/NAD-bd_sf"/>
</dbReference>
<dbReference type="NCBIfam" id="NF003608">
    <property type="entry name" value="PRK05257.2-4"/>
    <property type="match status" value="1"/>
</dbReference>
<comment type="caution">
    <text evidence="9">The sequence shown here is derived from an EMBL/GenBank/DDBJ whole genome shotgun (WGS) entry which is preliminary data.</text>
</comment>
<keyword evidence="7 8" id="KW-0560">Oxidoreductase</keyword>
<evidence type="ECO:0000256" key="1">
    <source>
        <dbReference type="ARBA" id="ARBA00001139"/>
    </source>
</evidence>
<dbReference type="NCBIfam" id="NF009875">
    <property type="entry name" value="PRK13339.1"/>
    <property type="match status" value="1"/>
</dbReference>
<evidence type="ECO:0000256" key="3">
    <source>
        <dbReference type="ARBA" id="ARBA00005012"/>
    </source>
</evidence>
<protein>
    <recommendedName>
        <fullName evidence="8">Probable malate:quinone oxidoreductase</fullName>
        <ecNumber evidence="8">1.1.5.4</ecNumber>
    </recommendedName>
    <alternativeName>
        <fullName evidence="8">MQO</fullName>
    </alternativeName>
    <alternativeName>
        <fullName evidence="8">Malate dehydrogenase [quinone]</fullName>
    </alternativeName>
</protein>
<comment type="cofactor">
    <cofactor evidence="2 8">
        <name>FAD</name>
        <dbReference type="ChEBI" id="CHEBI:57692"/>
    </cofactor>
</comment>
<dbReference type="SUPFAM" id="SSF51905">
    <property type="entry name" value="FAD/NAD(P)-binding domain"/>
    <property type="match status" value="1"/>
</dbReference>
<dbReference type="PANTHER" id="PTHR43104:SF2">
    <property type="entry name" value="L-2-HYDROXYGLUTARATE DEHYDROGENASE, MITOCHONDRIAL"/>
    <property type="match status" value="1"/>
</dbReference>